<accession>A0ABS5AJE5</accession>
<proteinExistence type="predicted"/>
<dbReference type="PANTHER" id="PTHR48098:SF1">
    <property type="entry name" value="DIACYLGLYCEROL ACYLTRANSFERASE_MYCOLYLTRANSFERASE AG85A"/>
    <property type="match status" value="1"/>
</dbReference>
<dbReference type="EMBL" id="JAGIOO010000001">
    <property type="protein sequence ID" value="MBP2476511.1"/>
    <property type="molecule type" value="Genomic_DNA"/>
</dbReference>
<evidence type="ECO:0000313" key="1">
    <source>
        <dbReference type="EMBL" id="MBP2476511.1"/>
    </source>
</evidence>
<dbReference type="GO" id="GO:0016787">
    <property type="term" value="F:hydrolase activity"/>
    <property type="evidence" value="ECO:0007669"/>
    <property type="project" value="UniProtKB-KW"/>
</dbReference>
<dbReference type="InterPro" id="IPR029058">
    <property type="entry name" value="AB_hydrolase_fold"/>
</dbReference>
<dbReference type="PANTHER" id="PTHR48098">
    <property type="entry name" value="ENTEROCHELIN ESTERASE-RELATED"/>
    <property type="match status" value="1"/>
</dbReference>
<dbReference type="InterPro" id="IPR000801">
    <property type="entry name" value="Esterase-like"/>
</dbReference>
<reference evidence="1 2" key="1">
    <citation type="submission" date="2021-03" db="EMBL/GenBank/DDBJ databases">
        <title>Sequencing the genomes of 1000 actinobacteria strains.</title>
        <authorList>
            <person name="Klenk H.-P."/>
        </authorList>
    </citation>
    <scope>NUCLEOTIDE SEQUENCE [LARGE SCALE GENOMIC DNA]</scope>
    <source>
        <strain evidence="1 2">DSM 44580</strain>
    </source>
</reference>
<sequence length="280" mass="32079">MHAERWRDQRIVDIRLESTALRREIELTVLVPGNWHKGDRDWPVLHLLHGAGDDHTCWLRETDVLRLTEQLDLLVVQPPGGRVGLYSDWLAPDRMGTIPHWDDFHFRELPHLLEKHYRANRRRIGIGVSMGGYGVVRGAQRHPGFFQGLASFSGLLHTTRRGMPAFTRAMLRREGEKASSLWSSWEHWQAEDPFRDAELLRGTSLYLATGDGRRGIFDRRFSGGSVLEWIIGPGTVDFAARLAGLGIPATLHTYSGTHTWPYWRRELETALPILSEVLRK</sequence>
<dbReference type="SUPFAM" id="SSF53474">
    <property type="entry name" value="alpha/beta-Hydrolases"/>
    <property type="match status" value="1"/>
</dbReference>
<organism evidence="1 2">
    <name type="scientific">Crossiella equi</name>
    <dbReference type="NCBI Taxonomy" id="130796"/>
    <lineage>
        <taxon>Bacteria</taxon>
        <taxon>Bacillati</taxon>
        <taxon>Actinomycetota</taxon>
        <taxon>Actinomycetes</taxon>
        <taxon>Pseudonocardiales</taxon>
        <taxon>Pseudonocardiaceae</taxon>
        <taxon>Crossiella</taxon>
    </lineage>
</organism>
<keyword evidence="1" id="KW-0378">Hydrolase</keyword>
<keyword evidence="2" id="KW-1185">Reference proteome</keyword>
<comment type="caution">
    <text evidence="1">The sequence shown here is derived from an EMBL/GenBank/DDBJ whole genome shotgun (WGS) entry which is preliminary data.</text>
</comment>
<name>A0ABS5AJE5_9PSEU</name>
<evidence type="ECO:0000313" key="2">
    <source>
        <dbReference type="Proteomes" id="UP001519363"/>
    </source>
</evidence>
<protein>
    <submittedName>
        <fullName evidence="1">S-formylglutathione hydrolase FrmB</fullName>
    </submittedName>
</protein>
<dbReference type="Pfam" id="PF00756">
    <property type="entry name" value="Esterase"/>
    <property type="match status" value="1"/>
</dbReference>
<dbReference type="Proteomes" id="UP001519363">
    <property type="component" value="Unassembled WGS sequence"/>
</dbReference>
<dbReference type="Gene3D" id="3.40.50.1820">
    <property type="entry name" value="alpha/beta hydrolase"/>
    <property type="match status" value="1"/>
</dbReference>
<dbReference type="InterPro" id="IPR050583">
    <property type="entry name" value="Mycobacterial_A85_antigen"/>
</dbReference>
<dbReference type="RefSeq" id="WP_086783327.1">
    <property type="nucleotide sequence ID" value="NZ_JAGIOO010000001.1"/>
</dbReference>
<gene>
    <name evidence="1" type="ORF">JOF53_005383</name>
</gene>